<dbReference type="PROSITE" id="PS50943">
    <property type="entry name" value="HTH_CROC1"/>
    <property type="match status" value="1"/>
</dbReference>
<dbReference type="RefSeq" id="WP_157460658.1">
    <property type="nucleotide sequence ID" value="NZ_WQLB01000031.1"/>
</dbReference>
<proteinExistence type="predicted"/>
<dbReference type="Gene3D" id="1.10.260.40">
    <property type="entry name" value="lambda repressor-like DNA-binding domains"/>
    <property type="match status" value="1"/>
</dbReference>
<dbReference type="Pfam" id="PF12844">
    <property type="entry name" value="HTH_19"/>
    <property type="match status" value="1"/>
</dbReference>
<dbReference type="InterPro" id="IPR001387">
    <property type="entry name" value="Cro/C1-type_HTH"/>
</dbReference>
<accession>A0A7C9LN07</accession>
<dbReference type="AlphaFoldDB" id="A0A7C9LN07"/>
<reference evidence="2 3" key="1">
    <citation type="submission" date="2019-12" db="EMBL/GenBank/DDBJ databases">
        <title>Deinococcus sp. HMF7620 Genome sequencing and assembly.</title>
        <authorList>
            <person name="Kang H."/>
            <person name="Kim H."/>
            <person name="Joh K."/>
        </authorList>
    </citation>
    <scope>NUCLEOTIDE SEQUENCE [LARGE SCALE GENOMIC DNA]</scope>
    <source>
        <strain evidence="2 3">HMF7620</strain>
    </source>
</reference>
<gene>
    <name evidence="2" type="ORF">GO986_17825</name>
</gene>
<dbReference type="SUPFAM" id="SSF47413">
    <property type="entry name" value="lambda repressor-like DNA-binding domains"/>
    <property type="match status" value="1"/>
</dbReference>
<keyword evidence="3" id="KW-1185">Reference proteome</keyword>
<dbReference type="EMBL" id="WQLB01000031">
    <property type="protein sequence ID" value="MVN88598.1"/>
    <property type="molecule type" value="Genomic_DNA"/>
</dbReference>
<evidence type="ECO:0000313" key="2">
    <source>
        <dbReference type="EMBL" id="MVN88598.1"/>
    </source>
</evidence>
<dbReference type="Proteomes" id="UP000483286">
    <property type="component" value="Unassembled WGS sequence"/>
</dbReference>
<organism evidence="2 3">
    <name type="scientific">Deinococcus arboris</name>
    <dbReference type="NCBI Taxonomy" id="2682977"/>
    <lineage>
        <taxon>Bacteria</taxon>
        <taxon>Thermotogati</taxon>
        <taxon>Deinococcota</taxon>
        <taxon>Deinococci</taxon>
        <taxon>Deinococcales</taxon>
        <taxon>Deinococcaceae</taxon>
        <taxon>Deinococcus</taxon>
    </lineage>
</organism>
<protein>
    <submittedName>
        <fullName evidence="2">Helix-turn-helix domain-containing protein</fullName>
    </submittedName>
</protein>
<feature type="domain" description="HTH cro/C1-type" evidence="1">
    <location>
        <begin position="9"/>
        <end position="64"/>
    </location>
</feature>
<sequence>MICLNADLIRQLRREQDLSLEKLAEQVGIDKRTLAAWESGAAEDAWALKLERLARFYGRSLLDFLHEIPEKGLSPMPLPAQASA</sequence>
<name>A0A7C9LN07_9DEIO</name>
<dbReference type="GO" id="GO:0003677">
    <property type="term" value="F:DNA binding"/>
    <property type="evidence" value="ECO:0007669"/>
    <property type="project" value="InterPro"/>
</dbReference>
<dbReference type="InterPro" id="IPR010982">
    <property type="entry name" value="Lambda_DNA-bd_dom_sf"/>
</dbReference>
<dbReference type="CDD" id="cd00093">
    <property type="entry name" value="HTH_XRE"/>
    <property type="match status" value="1"/>
</dbReference>
<evidence type="ECO:0000313" key="3">
    <source>
        <dbReference type="Proteomes" id="UP000483286"/>
    </source>
</evidence>
<comment type="caution">
    <text evidence="2">The sequence shown here is derived from an EMBL/GenBank/DDBJ whole genome shotgun (WGS) entry which is preliminary data.</text>
</comment>
<dbReference type="SMART" id="SM00530">
    <property type="entry name" value="HTH_XRE"/>
    <property type="match status" value="1"/>
</dbReference>
<evidence type="ECO:0000259" key="1">
    <source>
        <dbReference type="PROSITE" id="PS50943"/>
    </source>
</evidence>